<name>A0ABZ0JZG1_9GAMM</name>
<dbReference type="Pfam" id="PF16291">
    <property type="entry name" value="DUF4937"/>
    <property type="match status" value="1"/>
</dbReference>
<proteinExistence type="predicted"/>
<protein>
    <submittedName>
        <fullName evidence="2">DUF4937 domain-containing protein</fullName>
    </submittedName>
</protein>
<organism evidence="2 3">
    <name type="scientific">Shewanella youngdeokensis</name>
    <dbReference type="NCBI Taxonomy" id="2999068"/>
    <lineage>
        <taxon>Bacteria</taxon>
        <taxon>Pseudomonadati</taxon>
        <taxon>Pseudomonadota</taxon>
        <taxon>Gammaproteobacteria</taxon>
        <taxon>Alteromonadales</taxon>
        <taxon>Shewanellaceae</taxon>
        <taxon>Shewanella</taxon>
    </lineage>
</organism>
<reference evidence="2 3" key="1">
    <citation type="submission" date="2023-10" db="EMBL/GenBank/DDBJ databases">
        <title>Complete genome sequence of Shewanella sp. DAU334.</title>
        <authorList>
            <person name="Lee Y.-S."/>
            <person name="Jeong H.-R."/>
            <person name="Hwang E.-J."/>
            <person name="Choi Y.-L."/>
            <person name="Kim G.-D."/>
        </authorList>
    </citation>
    <scope>NUCLEOTIDE SEQUENCE [LARGE SCALE GENOMIC DNA]</scope>
    <source>
        <strain evidence="2 3">DAU334</strain>
    </source>
</reference>
<accession>A0ABZ0JZG1</accession>
<sequence length="227" mass="25804">MIVKYIKCDVKATAMDWFSKGQECWQQTALSDGFMVQTGGWDKTQAVILALWDNMDSVQAFMQGAHDPIAAQASQQDHYLQLRVEYFNPLEYVAGRQVSNTSPAVSVTHLANAITQAIAFQTFQYSVPVINQAQWVSQQQRHWQHVAANFTGFLGWQLMQSNKRSEQLLVISTWASFSEQQYYQTHSCSLTLTSEQRLFDSINSHSVKVTPQWRVTADSLLPNIETC</sequence>
<evidence type="ECO:0000313" key="3">
    <source>
        <dbReference type="Proteomes" id="UP001529491"/>
    </source>
</evidence>
<keyword evidence="3" id="KW-1185">Reference proteome</keyword>
<evidence type="ECO:0000313" key="2">
    <source>
        <dbReference type="EMBL" id="WOT05685.1"/>
    </source>
</evidence>
<dbReference type="EMBL" id="CP136522">
    <property type="protein sequence ID" value="WOT05685.1"/>
    <property type="molecule type" value="Genomic_DNA"/>
</dbReference>
<dbReference type="Proteomes" id="UP001529491">
    <property type="component" value="Chromosome"/>
</dbReference>
<gene>
    <name evidence="2" type="ORF">RGE70_02320</name>
</gene>
<feature type="domain" description="DUF4937" evidence="1">
    <location>
        <begin position="2"/>
        <end position="87"/>
    </location>
</feature>
<dbReference type="RefSeq" id="WP_310469946.1">
    <property type="nucleotide sequence ID" value="NZ_CP136522.1"/>
</dbReference>
<dbReference type="InterPro" id="IPR032555">
    <property type="entry name" value="DUF4937"/>
</dbReference>
<evidence type="ECO:0000259" key="1">
    <source>
        <dbReference type="Pfam" id="PF16291"/>
    </source>
</evidence>